<evidence type="ECO:0000256" key="3">
    <source>
        <dbReference type="ARBA" id="ARBA00022795"/>
    </source>
</evidence>
<protein>
    <recommendedName>
        <fullName evidence="2">Basal-body rod modification protein FlgD</fullName>
    </recommendedName>
</protein>
<comment type="function">
    <text evidence="4">Required for flagellar hook formation. May act as a scaffolding protein.</text>
</comment>
<comment type="similarity">
    <text evidence="1">Belongs to the FlgD family.</text>
</comment>
<proteinExistence type="inferred from homology"/>
<dbReference type="EMBL" id="CP049055">
    <property type="protein sequence ID" value="QII13339.1"/>
    <property type="molecule type" value="Genomic_DNA"/>
</dbReference>
<dbReference type="GO" id="GO:0044781">
    <property type="term" value="P:bacterial-type flagellum organization"/>
    <property type="evidence" value="ECO:0007669"/>
    <property type="project" value="UniProtKB-KW"/>
</dbReference>
<reference evidence="5 6" key="1">
    <citation type="submission" date="2020-02" db="EMBL/GenBank/DDBJ databases">
        <title>Newly sequenced genome of strain CSTR1 showed variability in Candidatus Kuenenia stuttgartiensis genomes.</title>
        <authorList>
            <person name="Ding C."/>
            <person name="Adrian L."/>
        </authorList>
    </citation>
    <scope>NUCLEOTIDE SEQUENCE [LARGE SCALE GENOMIC DNA]</scope>
    <source>
        <strain evidence="5 6">CSTR1</strain>
    </source>
</reference>
<keyword evidence="5" id="KW-0282">Flagellum</keyword>
<keyword evidence="5" id="KW-0966">Cell projection</keyword>
<accession>A0A6G7GVP4</accession>
<evidence type="ECO:0000256" key="2">
    <source>
        <dbReference type="ARBA" id="ARBA00016013"/>
    </source>
</evidence>
<dbReference type="AlphaFoldDB" id="A0A6G7GVP4"/>
<dbReference type="Proteomes" id="UP000501926">
    <property type="component" value="Chromosome"/>
</dbReference>
<dbReference type="Pfam" id="PF03963">
    <property type="entry name" value="FlgD"/>
    <property type="match status" value="1"/>
</dbReference>
<keyword evidence="3" id="KW-1005">Bacterial flagellum biogenesis</keyword>
<organism evidence="5 6">
    <name type="scientific">Kuenenia stuttgartiensis</name>
    <dbReference type="NCBI Taxonomy" id="174633"/>
    <lineage>
        <taxon>Bacteria</taxon>
        <taxon>Pseudomonadati</taxon>
        <taxon>Planctomycetota</taxon>
        <taxon>Candidatus Brocadiia</taxon>
        <taxon>Candidatus Brocadiales</taxon>
        <taxon>Candidatus Brocadiaceae</taxon>
        <taxon>Candidatus Kuenenia</taxon>
    </lineage>
</organism>
<name>A0A6G7GVP4_KUEST</name>
<evidence type="ECO:0000313" key="6">
    <source>
        <dbReference type="Proteomes" id="UP000501926"/>
    </source>
</evidence>
<evidence type="ECO:0000313" key="5">
    <source>
        <dbReference type="EMBL" id="QII13339.1"/>
    </source>
</evidence>
<dbReference type="RefSeq" id="WP_164995358.1">
    <property type="nucleotide sequence ID" value="NZ_CP049055.1"/>
</dbReference>
<dbReference type="InterPro" id="IPR005648">
    <property type="entry name" value="FlgD"/>
</dbReference>
<keyword evidence="5" id="KW-0969">Cilium</keyword>
<gene>
    <name evidence="5" type="ORF">KsCSTR_39600</name>
</gene>
<evidence type="ECO:0000256" key="1">
    <source>
        <dbReference type="ARBA" id="ARBA00010577"/>
    </source>
</evidence>
<evidence type="ECO:0000256" key="4">
    <source>
        <dbReference type="ARBA" id="ARBA00024746"/>
    </source>
</evidence>
<sequence length="158" mass="16939">MSTTTSLGSEITTDSFLTLFTTQMRYQDPLDPQDNSEFLSQLAQFTTLEQTSQQTEYLADLASLDTASLQLDQIGIASGFIGKTITYSDDDGEGEYSGVVEGVKLEEDGTVSFVIDGESVSISNFIQVESTAATVEGETETDSGDGISSVVADSKWKI</sequence>